<dbReference type="AlphaFoldDB" id="A0A9N8HNM5"/>
<name>A0A9N8HNM5_9STRA</name>
<feature type="transmembrane region" description="Helical" evidence="6">
    <location>
        <begin position="476"/>
        <end position="497"/>
    </location>
</feature>
<protein>
    <submittedName>
        <fullName evidence="7">Uncharacterized protein</fullName>
    </submittedName>
</protein>
<feature type="compositionally biased region" description="Low complexity" evidence="5">
    <location>
        <begin position="544"/>
        <end position="564"/>
    </location>
</feature>
<dbReference type="GO" id="GO:0007189">
    <property type="term" value="P:adenylate cyclase-activating G protein-coupled receptor signaling pathway"/>
    <property type="evidence" value="ECO:0007669"/>
    <property type="project" value="TreeGrafter"/>
</dbReference>
<evidence type="ECO:0000256" key="6">
    <source>
        <dbReference type="SAM" id="Phobius"/>
    </source>
</evidence>
<keyword evidence="8" id="KW-1185">Reference proteome</keyword>
<comment type="subcellular location">
    <subcellularLocation>
        <location evidence="1">Membrane</location>
        <topology evidence="1">Multi-pass membrane protein</topology>
    </subcellularLocation>
</comment>
<dbReference type="PANTHER" id="PTHR23112">
    <property type="entry name" value="G PROTEIN-COUPLED RECEPTOR 157-RELATED"/>
    <property type="match status" value="1"/>
</dbReference>
<feature type="compositionally biased region" description="Polar residues" evidence="5">
    <location>
        <begin position="266"/>
        <end position="278"/>
    </location>
</feature>
<evidence type="ECO:0000313" key="7">
    <source>
        <dbReference type="EMBL" id="CAB9519220.1"/>
    </source>
</evidence>
<dbReference type="GO" id="GO:0004930">
    <property type="term" value="F:G protein-coupled receptor activity"/>
    <property type="evidence" value="ECO:0007669"/>
    <property type="project" value="TreeGrafter"/>
</dbReference>
<feature type="compositionally biased region" description="Basic and acidic residues" evidence="5">
    <location>
        <begin position="226"/>
        <end position="236"/>
    </location>
</feature>
<feature type="region of interest" description="Disordered" evidence="5">
    <location>
        <begin position="297"/>
        <end position="316"/>
    </location>
</feature>
<dbReference type="GO" id="GO:0005886">
    <property type="term" value="C:plasma membrane"/>
    <property type="evidence" value="ECO:0007669"/>
    <property type="project" value="TreeGrafter"/>
</dbReference>
<dbReference type="SUPFAM" id="SSF81321">
    <property type="entry name" value="Family A G protein-coupled receptor-like"/>
    <property type="match status" value="1"/>
</dbReference>
<dbReference type="OrthoDB" id="18453at2759"/>
<evidence type="ECO:0000256" key="2">
    <source>
        <dbReference type="ARBA" id="ARBA00022692"/>
    </source>
</evidence>
<feature type="transmembrane region" description="Helical" evidence="6">
    <location>
        <begin position="12"/>
        <end position="36"/>
    </location>
</feature>
<keyword evidence="3 6" id="KW-1133">Transmembrane helix</keyword>
<sequence length="572" mass="62539">MPTPPTATQLELVAIIPRVTGSLSILGSLYIAWDILHRKRISQTKVSDRFLIGMSFCDILASISTPLIWSKALPPPFGNGSRATCNAQGFFGQFVTATVFYSGALALSYLLSIKYGYKEPQLAKMEPIVHVLILAFVLISGGVSIHLELYNPTPFSCNMNAFPMGCPSRTPCIRGENANVWRFPFRTIPEYATIAFCTVAMIMIYCSVREVEIKARRWTFGARMPSEEGCHFREPSPHPQEQEQQQQQQQSSPSEQSTLALEESTETLPQLHQPANDNASEEMGLKTGSVAGVHDVEETKSQHAPDEDAKQNGNTCASSSQVLLSIPDVDMVEEQNLQLALIGAQAATQHPTATRIVPVPSGDMEKATSLKPTLPIFTDVTAPTAPDGTKGTSTKLPPTPNVELERGKKADEGTGATNTNSSKVLQCPGTEEASNEDDKPVQPNDVSFSRMKRSTSLLRSTSSMRRSNTSPLSRDVGIQGICFILALLLTWTVPTIVRCLIRIGGRSLSFQWFIAVNVFLPLQGFFNFLVYIRPKLWRRRQKGSSRSGSRSFSNASPRRQRLGGASSGGLSA</sequence>
<feature type="transmembrane region" description="Helical" evidence="6">
    <location>
        <begin position="48"/>
        <end position="69"/>
    </location>
</feature>
<dbReference type="PANTHER" id="PTHR23112:SF0">
    <property type="entry name" value="TRANSMEMBRANE PROTEIN 116"/>
    <property type="match status" value="1"/>
</dbReference>
<evidence type="ECO:0000256" key="5">
    <source>
        <dbReference type="SAM" id="MobiDB-lite"/>
    </source>
</evidence>
<feature type="region of interest" description="Disordered" evidence="5">
    <location>
        <begin position="542"/>
        <end position="572"/>
    </location>
</feature>
<feature type="compositionally biased region" description="Low complexity" evidence="5">
    <location>
        <begin position="454"/>
        <end position="467"/>
    </location>
</feature>
<evidence type="ECO:0000256" key="3">
    <source>
        <dbReference type="ARBA" id="ARBA00022989"/>
    </source>
</evidence>
<organism evidence="7 8">
    <name type="scientific">Seminavis robusta</name>
    <dbReference type="NCBI Taxonomy" id="568900"/>
    <lineage>
        <taxon>Eukaryota</taxon>
        <taxon>Sar</taxon>
        <taxon>Stramenopiles</taxon>
        <taxon>Ochrophyta</taxon>
        <taxon>Bacillariophyta</taxon>
        <taxon>Bacillariophyceae</taxon>
        <taxon>Bacillariophycidae</taxon>
        <taxon>Naviculales</taxon>
        <taxon>Naviculaceae</taxon>
        <taxon>Seminavis</taxon>
    </lineage>
</organism>
<dbReference type="EMBL" id="CAICTM010000996">
    <property type="protein sequence ID" value="CAB9519220.1"/>
    <property type="molecule type" value="Genomic_DNA"/>
</dbReference>
<gene>
    <name evidence="7" type="ORF">SEMRO_998_G229580.2</name>
</gene>
<feature type="region of interest" description="Disordered" evidence="5">
    <location>
        <begin position="378"/>
        <end position="472"/>
    </location>
</feature>
<dbReference type="Gene3D" id="1.20.1070.10">
    <property type="entry name" value="Rhodopsin 7-helix transmembrane proteins"/>
    <property type="match status" value="1"/>
</dbReference>
<evidence type="ECO:0000256" key="1">
    <source>
        <dbReference type="ARBA" id="ARBA00004141"/>
    </source>
</evidence>
<feature type="transmembrane region" description="Helical" evidence="6">
    <location>
        <begin position="89"/>
        <end position="111"/>
    </location>
</feature>
<proteinExistence type="predicted"/>
<feature type="compositionally biased region" description="Polar residues" evidence="5">
    <location>
        <begin position="415"/>
        <end position="424"/>
    </location>
</feature>
<feature type="region of interest" description="Disordered" evidence="5">
    <location>
        <begin position="226"/>
        <end position="282"/>
    </location>
</feature>
<evidence type="ECO:0000256" key="4">
    <source>
        <dbReference type="ARBA" id="ARBA00023136"/>
    </source>
</evidence>
<feature type="compositionally biased region" description="Basic and acidic residues" evidence="5">
    <location>
        <begin position="403"/>
        <end position="412"/>
    </location>
</feature>
<feature type="compositionally biased region" description="Basic and acidic residues" evidence="5">
    <location>
        <begin position="297"/>
        <end position="310"/>
    </location>
</feature>
<comment type="caution">
    <text evidence="7">The sequence shown here is derived from an EMBL/GenBank/DDBJ whole genome shotgun (WGS) entry which is preliminary data.</text>
</comment>
<feature type="transmembrane region" description="Helical" evidence="6">
    <location>
        <begin position="191"/>
        <end position="208"/>
    </location>
</feature>
<dbReference type="Proteomes" id="UP001153069">
    <property type="component" value="Unassembled WGS sequence"/>
</dbReference>
<reference evidence="7" key="1">
    <citation type="submission" date="2020-06" db="EMBL/GenBank/DDBJ databases">
        <authorList>
            <consortium name="Plant Systems Biology data submission"/>
        </authorList>
    </citation>
    <scope>NUCLEOTIDE SEQUENCE</scope>
    <source>
        <strain evidence="7">D6</strain>
    </source>
</reference>
<keyword evidence="2 6" id="KW-0812">Transmembrane</keyword>
<feature type="transmembrane region" description="Helical" evidence="6">
    <location>
        <begin position="131"/>
        <end position="150"/>
    </location>
</feature>
<keyword evidence="4 6" id="KW-0472">Membrane</keyword>
<feature type="compositionally biased region" description="Low complexity" evidence="5">
    <location>
        <begin position="242"/>
        <end position="257"/>
    </location>
</feature>
<feature type="transmembrane region" description="Helical" evidence="6">
    <location>
        <begin position="509"/>
        <end position="532"/>
    </location>
</feature>
<accession>A0A9N8HNM5</accession>
<evidence type="ECO:0000313" key="8">
    <source>
        <dbReference type="Proteomes" id="UP001153069"/>
    </source>
</evidence>